<feature type="transmembrane region" description="Helical" evidence="6">
    <location>
        <begin position="86"/>
        <end position="106"/>
    </location>
</feature>
<dbReference type="AlphaFoldDB" id="A0A6B3MZ25"/>
<keyword evidence="5 6" id="KW-0472">Membrane</keyword>
<dbReference type="GO" id="GO:0055085">
    <property type="term" value="P:transmembrane transport"/>
    <property type="evidence" value="ECO:0007669"/>
    <property type="project" value="InterPro"/>
</dbReference>
<dbReference type="Pfam" id="PF00924">
    <property type="entry name" value="MS_channel_2nd"/>
    <property type="match status" value="1"/>
</dbReference>
<name>A0A6B3MZ25_9CYAN</name>
<dbReference type="Gene3D" id="2.30.30.60">
    <property type="match status" value="1"/>
</dbReference>
<feature type="domain" description="Mechanosensitive ion channel MscS" evidence="7">
    <location>
        <begin position="182"/>
        <end position="249"/>
    </location>
</feature>
<gene>
    <name evidence="8" type="ORF">F6J89_03455</name>
</gene>
<reference evidence="8" key="1">
    <citation type="submission" date="2019-11" db="EMBL/GenBank/DDBJ databases">
        <title>Genomic insights into an expanded diversity of filamentous marine cyanobacteria reveals the extraordinary biosynthetic potential of Moorea and Okeania.</title>
        <authorList>
            <person name="Ferreira Leao T."/>
            <person name="Wang M."/>
            <person name="Moss N."/>
            <person name="Da Silva R."/>
            <person name="Sanders J."/>
            <person name="Nurk S."/>
            <person name="Gurevich A."/>
            <person name="Humphrey G."/>
            <person name="Reher R."/>
            <person name="Zhu Q."/>
            <person name="Belda-Ferre P."/>
            <person name="Glukhov E."/>
            <person name="Rex R."/>
            <person name="Dorrestein P.C."/>
            <person name="Knight R."/>
            <person name="Pevzner P."/>
            <person name="Gerwick W.H."/>
            <person name="Gerwick L."/>
        </authorList>
    </citation>
    <scope>NUCLEOTIDE SEQUENCE</scope>
    <source>
        <strain evidence="8">SIO1C4</strain>
    </source>
</reference>
<dbReference type="PANTHER" id="PTHR30566:SF5">
    <property type="entry name" value="MECHANOSENSITIVE ION CHANNEL PROTEIN 1, MITOCHONDRIAL-RELATED"/>
    <property type="match status" value="1"/>
</dbReference>
<dbReference type="PANTHER" id="PTHR30566">
    <property type="entry name" value="YNAI-RELATED MECHANOSENSITIVE ION CHANNEL"/>
    <property type="match status" value="1"/>
</dbReference>
<dbReference type="InterPro" id="IPR023408">
    <property type="entry name" value="MscS_beta-dom_sf"/>
</dbReference>
<evidence type="ECO:0000256" key="6">
    <source>
        <dbReference type="SAM" id="Phobius"/>
    </source>
</evidence>
<dbReference type="InterPro" id="IPR010920">
    <property type="entry name" value="LSM_dom_sf"/>
</dbReference>
<evidence type="ECO:0000313" key="8">
    <source>
        <dbReference type="EMBL" id="NER26696.1"/>
    </source>
</evidence>
<evidence type="ECO:0000256" key="2">
    <source>
        <dbReference type="ARBA" id="ARBA00008017"/>
    </source>
</evidence>
<dbReference type="InterPro" id="IPR006685">
    <property type="entry name" value="MscS_channel_2nd"/>
</dbReference>
<feature type="transmembrane region" description="Helical" evidence="6">
    <location>
        <begin position="63"/>
        <end position="80"/>
    </location>
</feature>
<evidence type="ECO:0000256" key="5">
    <source>
        <dbReference type="ARBA" id="ARBA00023136"/>
    </source>
</evidence>
<evidence type="ECO:0000256" key="4">
    <source>
        <dbReference type="ARBA" id="ARBA00022989"/>
    </source>
</evidence>
<comment type="subcellular location">
    <subcellularLocation>
        <location evidence="1">Membrane</location>
        <topology evidence="1">Multi-pass membrane protein</topology>
    </subcellularLocation>
</comment>
<feature type="transmembrane region" description="Helical" evidence="6">
    <location>
        <begin position="20"/>
        <end position="42"/>
    </location>
</feature>
<organism evidence="8">
    <name type="scientific">Symploca sp. SIO1C4</name>
    <dbReference type="NCBI Taxonomy" id="2607765"/>
    <lineage>
        <taxon>Bacteria</taxon>
        <taxon>Bacillati</taxon>
        <taxon>Cyanobacteriota</taxon>
        <taxon>Cyanophyceae</taxon>
        <taxon>Coleofasciculales</taxon>
        <taxon>Coleofasciculaceae</taxon>
        <taxon>Symploca</taxon>
    </lineage>
</organism>
<proteinExistence type="inferred from homology"/>
<dbReference type="SUPFAM" id="SSF82861">
    <property type="entry name" value="Mechanosensitive channel protein MscS (YggB), transmembrane region"/>
    <property type="match status" value="1"/>
</dbReference>
<dbReference type="InterPro" id="IPR011014">
    <property type="entry name" value="MscS_channel_TM-2"/>
</dbReference>
<feature type="transmembrane region" description="Helical" evidence="6">
    <location>
        <begin position="133"/>
        <end position="153"/>
    </location>
</feature>
<comment type="similarity">
    <text evidence="2">Belongs to the MscS (TC 1.A.23) family.</text>
</comment>
<keyword evidence="4 6" id="KW-1133">Transmembrane helix</keyword>
<dbReference type="Gene3D" id="1.10.287.1260">
    <property type="match status" value="1"/>
</dbReference>
<dbReference type="EMBL" id="JAAHFQ010000043">
    <property type="protein sequence ID" value="NER26696.1"/>
    <property type="molecule type" value="Genomic_DNA"/>
</dbReference>
<evidence type="ECO:0000259" key="7">
    <source>
        <dbReference type="Pfam" id="PF00924"/>
    </source>
</evidence>
<sequence>MLDTFLATIVINTKWQVVLLGLSGISIFSGILALPKVMVSLLEHLISEQMRLAYQKVLKPDQNLVCLVSILAGIDVVFWLTPKTNLIQLLEFLISLSLGITITWLFSRAFKRFFDDYLLDASIKTGRKINSELLVLAKLLANALIVVITVIVFAQTHSLNIFGLFASLGVSGIAVAFAAQKTLEQLLGGIVIYIDRPFVVDDYIGLPDGTFGRVESIGLRSTKIRSSGKGTLFVVPNNALNQVTIENFTGAKKVISIIYLVFYRAIPEQEKALIRQVILECTQDIFGIDHRSTQVQFTDCTTQSSNLSNGNGKGIQNQQQAITQAQINFFILGSGETSLDLRCQLLDIAKQNITQQLKAYGIAFDIEDQTINVDSPITI</sequence>
<dbReference type="GO" id="GO:0016020">
    <property type="term" value="C:membrane"/>
    <property type="evidence" value="ECO:0007669"/>
    <property type="project" value="UniProtKB-SubCell"/>
</dbReference>
<feature type="transmembrane region" description="Helical" evidence="6">
    <location>
        <begin position="159"/>
        <end position="179"/>
    </location>
</feature>
<keyword evidence="3 6" id="KW-0812">Transmembrane</keyword>
<dbReference type="SUPFAM" id="SSF50182">
    <property type="entry name" value="Sm-like ribonucleoproteins"/>
    <property type="match status" value="1"/>
</dbReference>
<protein>
    <submittedName>
        <fullName evidence="8">Mechanosensitive ion channel</fullName>
    </submittedName>
</protein>
<evidence type="ECO:0000256" key="3">
    <source>
        <dbReference type="ARBA" id="ARBA00022692"/>
    </source>
</evidence>
<accession>A0A6B3MZ25</accession>
<evidence type="ECO:0000256" key="1">
    <source>
        <dbReference type="ARBA" id="ARBA00004141"/>
    </source>
</evidence>
<comment type="caution">
    <text evidence="8">The sequence shown here is derived from an EMBL/GenBank/DDBJ whole genome shotgun (WGS) entry which is preliminary data.</text>
</comment>